<evidence type="ECO:0000313" key="18">
    <source>
        <dbReference type="Proteomes" id="UP001431783"/>
    </source>
</evidence>
<evidence type="ECO:0000256" key="2">
    <source>
        <dbReference type="ARBA" id="ARBA00004492"/>
    </source>
</evidence>
<feature type="coiled-coil region" evidence="14">
    <location>
        <begin position="774"/>
        <end position="808"/>
    </location>
</feature>
<dbReference type="InterPro" id="IPR011990">
    <property type="entry name" value="TPR-like_helical_dom_sf"/>
</dbReference>
<accession>A0AAW1URN0</accession>
<dbReference type="GO" id="GO:0006886">
    <property type="term" value="P:intracellular protein transport"/>
    <property type="evidence" value="ECO:0007669"/>
    <property type="project" value="UniProtKB-UniRule"/>
</dbReference>
<keyword evidence="4" id="KW-0813">Transport</keyword>
<feature type="region of interest" description="Disordered" evidence="15">
    <location>
        <begin position="1000"/>
        <end position="1041"/>
    </location>
</feature>
<evidence type="ECO:0000256" key="12">
    <source>
        <dbReference type="PROSITE-ProRule" id="PRU00175"/>
    </source>
</evidence>
<dbReference type="PANTHER" id="PTHR23323">
    <property type="entry name" value="VACUOLAR PROTEIN SORTING-ASSOCIATED PROTEIN"/>
    <property type="match status" value="1"/>
</dbReference>
<dbReference type="Pfam" id="PF12451">
    <property type="entry name" value="VPS11_C"/>
    <property type="match status" value="1"/>
</dbReference>
<dbReference type="GO" id="GO:0031902">
    <property type="term" value="C:late endosome membrane"/>
    <property type="evidence" value="ECO:0007669"/>
    <property type="project" value="UniProtKB-SubCell"/>
</dbReference>
<evidence type="ECO:0000313" key="17">
    <source>
        <dbReference type="EMBL" id="KAK9883117.1"/>
    </source>
</evidence>
<keyword evidence="18" id="KW-1185">Reference proteome</keyword>
<dbReference type="GO" id="GO:0030897">
    <property type="term" value="C:HOPS complex"/>
    <property type="evidence" value="ECO:0007669"/>
    <property type="project" value="TreeGrafter"/>
</dbReference>
<dbReference type="Gene3D" id="1.25.40.10">
    <property type="entry name" value="Tetratricopeptide repeat domain"/>
    <property type="match status" value="1"/>
</dbReference>
<keyword evidence="9 11" id="KW-0472">Membrane</keyword>
<dbReference type="InterPro" id="IPR000547">
    <property type="entry name" value="Clathrin_H-chain/VPS_repeat"/>
</dbReference>
<dbReference type="GO" id="GO:0006904">
    <property type="term" value="P:vesicle docking involved in exocytosis"/>
    <property type="evidence" value="ECO:0007669"/>
    <property type="project" value="TreeGrafter"/>
</dbReference>
<dbReference type="GO" id="GO:0008270">
    <property type="term" value="F:zinc ion binding"/>
    <property type="evidence" value="ECO:0007669"/>
    <property type="project" value="UniProtKB-KW"/>
</dbReference>
<keyword evidence="6 12" id="KW-0863">Zinc-finger</keyword>
<reference evidence="17 18" key="1">
    <citation type="submission" date="2023-03" db="EMBL/GenBank/DDBJ databases">
        <title>Genome insight into feeding habits of ladybird beetles.</title>
        <authorList>
            <person name="Li H.-S."/>
            <person name="Huang Y.-H."/>
            <person name="Pang H."/>
        </authorList>
    </citation>
    <scope>NUCLEOTIDE SEQUENCE [LARGE SCALE GENOMIC DNA]</scope>
    <source>
        <strain evidence="17">SYSU_2023b</strain>
        <tissue evidence="17">Whole body</tissue>
    </source>
</reference>
<evidence type="ECO:0000256" key="4">
    <source>
        <dbReference type="ARBA" id="ARBA00022448"/>
    </source>
</evidence>
<dbReference type="InterPro" id="IPR001841">
    <property type="entry name" value="Znf_RING"/>
</dbReference>
<dbReference type="Pfam" id="PF23356">
    <property type="entry name" value="TPR_PEP5_VPS11"/>
    <property type="match status" value="1"/>
</dbReference>
<dbReference type="InterPro" id="IPR057308">
    <property type="entry name" value="CHCR_PEP5_VPS11"/>
</dbReference>
<gene>
    <name evidence="17" type="ORF">WA026_001317</name>
</gene>
<feature type="compositionally biased region" description="Basic and acidic residues" evidence="15">
    <location>
        <begin position="946"/>
        <end position="955"/>
    </location>
</feature>
<evidence type="ECO:0000256" key="7">
    <source>
        <dbReference type="ARBA" id="ARBA00022833"/>
    </source>
</evidence>
<evidence type="ECO:0000256" key="11">
    <source>
        <dbReference type="PIRNR" id="PIRNR007860"/>
    </source>
</evidence>
<name>A0AAW1URN0_9CUCU</name>
<evidence type="ECO:0000256" key="3">
    <source>
        <dbReference type="ARBA" id="ARBA00007070"/>
    </source>
</evidence>
<dbReference type="FunFam" id="2.130.10.10:FF:002146">
    <property type="entry name" value="E3 ubiquitin-protein ligase PEP5"/>
    <property type="match status" value="1"/>
</dbReference>
<comment type="caution">
    <text evidence="17">The sequence shown here is derived from an EMBL/GenBank/DDBJ whole genome shotgun (WGS) entry which is preliminary data.</text>
</comment>
<dbReference type="GO" id="GO:0007032">
    <property type="term" value="P:endosome organization"/>
    <property type="evidence" value="ECO:0007669"/>
    <property type="project" value="TreeGrafter"/>
</dbReference>
<evidence type="ECO:0000256" key="10">
    <source>
        <dbReference type="ARBA" id="ARBA00023228"/>
    </source>
</evidence>
<dbReference type="PIRSF" id="PIRSF007860">
    <property type="entry name" value="VPS11"/>
    <property type="match status" value="1"/>
</dbReference>
<evidence type="ECO:0000256" key="8">
    <source>
        <dbReference type="ARBA" id="ARBA00022927"/>
    </source>
</evidence>
<dbReference type="GO" id="GO:0007033">
    <property type="term" value="P:vacuole organization"/>
    <property type="evidence" value="ECO:0007669"/>
    <property type="project" value="TreeGrafter"/>
</dbReference>
<feature type="domain" description="RING-type" evidence="16">
    <location>
        <begin position="817"/>
        <end position="856"/>
    </location>
</feature>
<dbReference type="PROSITE" id="PS50089">
    <property type="entry name" value="ZF_RING_2"/>
    <property type="match status" value="1"/>
</dbReference>
<evidence type="ECO:0000256" key="1">
    <source>
        <dbReference type="ARBA" id="ARBA00004371"/>
    </source>
</evidence>
<dbReference type="Proteomes" id="UP001431783">
    <property type="component" value="Unassembled WGS sequence"/>
</dbReference>
<dbReference type="EMBL" id="JARQZJ010000091">
    <property type="protein sequence ID" value="KAK9883117.1"/>
    <property type="molecule type" value="Genomic_DNA"/>
</dbReference>
<keyword evidence="8" id="KW-0653">Protein transport</keyword>
<evidence type="ECO:0000256" key="15">
    <source>
        <dbReference type="SAM" id="MobiDB-lite"/>
    </source>
</evidence>
<evidence type="ECO:0000256" key="6">
    <source>
        <dbReference type="ARBA" id="ARBA00022771"/>
    </source>
</evidence>
<keyword evidence="5" id="KW-0479">Metal-binding</keyword>
<dbReference type="InterPro" id="IPR036322">
    <property type="entry name" value="WD40_repeat_dom_sf"/>
</dbReference>
<feature type="repeat" description="CHCR" evidence="13">
    <location>
        <begin position="398"/>
        <end position="550"/>
    </location>
</feature>
<organism evidence="17 18">
    <name type="scientific">Henosepilachna vigintioctopunctata</name>
    <dbReference type="NCBI Taxonomy" id="420089"/>
    <lineage>
        <taxon>Eukaryota</taxon>
        <taxon>Metazoa</taxon>
        <taxon>Ecdysozoa</taxon>
        <taxon>Arthropoda</taxon>
        <taxon>Hexapoda</taxon>
        <taxon>Insecta</taxon>
        <taxon>Pterygota</taxon>
        <taxon>Neoptera</taxon>
        <taxon>Endopterygota</taxon>
        <taxon>Coleoptera</taxon>
        <taxon>Polyphaga</taxon>
        <taxon>Cucujiformia</taxon>
        <taxon>Coccinelloidea</taxon>
        <taxon>Coccinellidae</taxon>
        <taxon>Epilachninae</taxon>
        <taxon>Epilachnini</taxon>
        <taxon>Henosepilachna</taxon>
    </lineage>
</organism>
<comment type="subcellular location">
    <subcellularLocation>
        <location evidence="2">Late endosome membrane</location>
        <topology evidence="2">Peripheral membrane protein</topology>
        <orientation evidence="2">Cytoplasmic side</orientation>
    </subcellularLocation>
    <subcellularLocation>
        <location evidence="1">Lysosome</location>
    </subcellularLocation>
</comment>
<dbReference type="GO" id="GO:0030674">
    <property type="term" value="F:protein-macromolecule adaptor activity"/>
    <property type="evidence" value="ECO:0007669"/>
    <property type="project" value="TreeGrafter"/>
</dbReference>
<feature type="region of interest" description="Disordered" evidence="15">
    <location>
        <begin position="946"/>
        <end position="965"/>
    </location>
</feature>
<dbReference type="Gene3D" id="2.130.10.10">
    <property type="entry name" value="YVTN repeat-like/Quinoprotein amine dehydrogenase"/>
    <property type="match status" value="1"/>
</dbReference>
<sequence length="1041" mass="119821">MSFLEWRKFHFFDLKKNIDDGKIGELFKEDCRINSASSGNNHIVLGDTSGQVHIVNRAWCIQTFRAYELCTDFLYQLKGSSLLVTIGQDEPGVNPLIKIWDTTRRDKNGIPHCFRVSRALPGNRPVQVSALCVHENLQLMAIGFIDGSLTLYRGDITRERHSKQKLLRDASSTVTGLAFKSTSTNIYLFLATDISVLVYNITQKDKEERVHLDNIGCAKRCCVLAESIQESHFMVGRNDAVYCYTTDGRGPCYAIDGEKVMLEWFRSYLIIISKVNRPSNVTAIASSSQTAPLHGDCITVLDIHNKFIVFSATMPKIRSVLNEFGSFYIIDEDNQVYHLDEKDLQSKLSLLFKKNLYDVAIRIAKSQQYDTEGLVDIFKQYGDHLCYKGDYTGAIEQYIKTIGKLEPSYVIRKFLDSQHIDKLIMYLQALHKEKVANEDHTTLLLNCYTKLSNTLGQNEGLREFILSKDKDMSYDVDIAIKVCRQGSPNEALMLAKQHEKHDWYIKLLIEDHQKYLEVLDYISGLSFENAETYMRKYGNILIQKVPEDSTQFLKTLCTNYKPKDALLISENALSGNYDIPNNAEPEDFIHLFLNNSERLVEFLEYVIEEGSILTIPVYNTLLEHYLHVWTNSQTEKSKWCQKILKFLQNPDIKYDKSQALVVCHMHSFSNGILYLYEEQKLYQQILRHHITNNDTSSILACCRRFGNQEPTLWVQALWSCVRDTKNPPQTLLNEILSVIAKEKLLSPQLVISALSSESTDITLGHIKSYIKNELDHEQRKASEITDLIRNYRKDTDKLKKELETLKSDAFVIQVSKCAACHHPLELPTVHFLCRHSYHQHCFQSFCDEDQACPACQPENKNLLELLKAREHSRDLNETFHSQLEKAHDGYSVAAEYFGRGVFNRYKDFTNKAVKKFIEKKEVEEVSRTLLPKIEKEVRDYGYGAEARMRQSEKKPSNIIPPISESKLRQLESSKYSSSLRSNASYERKKEVYSSSVAAGLNPFETDYDPSNNPFENDDDSEDEKNPFKENYDCDKNLNPFL</sequence>
<dbReference type="InterPro" id="IPR057307">
    <property type="entry name" value="PEP5_VPS11_N"/>
</dbReference>
<proteinExistence type="inferred from homology"/>
<dbReference type="InterPro" id="IPR016528">
    <property type="entry name" value="VPS11"/>
</dbReference>
<keyword evidence="10" id="KW-0458">Lysosome</keyword>
<dbReference type="Pfam" id="PF23341">
    <property type="entry name" value="PEP5_VPS11_N"/>
    <property type="match status" value="1"/>
</dbReference>
<dbReference type="PANTHER" id="PTHR23323:SF24">
    <property type="entry name" value="VACUOLAR PROTEIN SORTING-ASSOCIATED PROTEIN 11 HOMOLOG"/>
    <property type="match status" value="1"/>
</dbReference>
<dbReference type="InterPro" id="IPR015943">
    <property type="entry name" value="WD40/YVTN_repeat-like_dom_sf"/>
</dbReference>
<keyword evidence="14" id="KW-0175">Coiled coil</keyword>
<evidence type="ECO:0000256" key="5">
    <source>
        <dbReference type="ARBA" id="ARBA00022723"/>
    </source>
</evidence>
<dbReference type="PROSITE" id="PS50236">
    <property type="entry name" value="CHCR"/>
    <property type="match status" value="1"/>
</dbReference>
<dbReference type="AlphaFoldDB" id="A0AAW1URN0"/>
<dbReference type="GO" id="GO:0048284">
    <property type="term" value="P:organelle fusion"/>
    <property type="evidence" value="ECO:0007669"/>
    <property type="project" value="TreeGrafter"/>
</dbReference>
<evidence type="ECO:0000259" key="16">
    <source>
        <dbReference type="PROSITE" id="PS50089"/>
    </source>
</evidence>
<keyword evidence="7" id="KW-0862">Zinc</keyword>
<comment type="similarity">
    <text evidence="3 11">Belongs to the VPS11 family.</text>
</comment>
<dbReference type="SUPFAM" id="SSF50978">
    <property type="entry name" value="WD40 repeat-like"/>
    <property type="match status" value="1"/>
</dbReference>
<dbReference type="CDD" id="cd16688">
    <property type="entry name" value="RING-H2_Vps11"/>
    <property type="match status" value="1"/>
</dbReference>
<dbReference type="InterPro" id="IPR013083">
    <property type="entry name" value="Znf_RING/FYVE/PHD"/>
</dbReference>
<evidence type="ECO:0000256" key="9">
    <source>
        <dbReference type="ARBA" id="ARBA00023136"/>
    </source>
</evidence>
<evidence type="ECO:0000256" key="14">
    <source>
        <dbReference type="SAM" id="Coils"/>
    </source>
</evidence>
<feature type="compositionally biased region" description="Basic and acidic residues" evidence="15">
    <location>
        <begin position="1023"/>
        <end position="1035"/>
    </location>
</feature>
<protein>
    <recommendedName>
        <fullName evidence="11">Vacuolar protein sorting-associated protein 11 homolog</fullName>
    </recommendedName>
</protein>
<dbReference type="SUPFAM" id="SSF57850">
    <property type="entry name" value="RING/U-box"/>
    <property type="match status" value="1"/>
</dbReference>
<evidence type="ECO:0000256" key="13">
    <source>
        <dbReference type="PROSITE-ProRule" id="PRU01006"/>
    </source>
</evidence>
<dbReference type="Gene3D" id="3.30.40.10">
    <property type="entry name" value="Zinc/RING finger domain, C3HC4 (zinc finger)"/>
    <property type="match status" value="1"/>
</dbReference>
<dbReference type="GO" id="GO:0005764">
    <property type="term" value="C:lysosome"/>
    <property type="evidence" value="ECO:0007669"/>
    <property type="project" value="UniProtKB-SubCell"/>
</dbReference>
<dbReference type="InterPro" id="IPR024763">
    <property type="entry name" value="VPS11_C"/>
</dbReference>